<name>A0ABP0G2P8_CLALP</name>
<sequence>MKMKIQQTQDECDDVRKELAQIFFQQRRKMAQRDRLFGPRLSRDTDPSLLLMREREDLRKRKNNRLLIKARDQQEEMTGLVKNFVAKMDDEV</sequence>
<evidence type="ECO:0000313" key="2">
    <source>
        <dbReference type="Proteomes" id="UP001642483"/>
    </source>
</evidence>
<dbReference type="EMBL" id="CAWYQH010000101">
    <property type="protein sequence ID" value="CAK8686122.1"/>
    <property type="molecule type" value="Genomic_DNA"/>
</dbReference>
<evidence type="ECO:0000313" key="1">
    <source>
        <dbReference type="EMBL" id="CAK8686122.1"/>
    </source>
</evidence>
<comment type="caution">
    <text evidence="1">The sequence shown here is derived from an EMBL/GenBank/DDBJ whole genome shotgun (WGS) entry which is preliminary data.</text>
</comment>
<organism evidence="1 2">
    <name type="scientific">Clavelina lepadiformis</name>
    <name type="common">Light-bulb sea squirt</name>
    <name type="synonym">Ascidia lepadiformis</name>
    <dbReference type="NCBI Taxonomy" id="159417"/>
    <lineage>
        <taxon>Eukaryota</taxon>
        <taxon>Metazoa</taxon>
        <taxon>Chordata</taxon>
        <taxon>Tunicata</taxon>
        <taxon>Ascidiacea</taxon>
        <taxon>Aplousobranchia</taxon>
        <taxon>Clavelinidae</taxon>
        <taxon>Clavelina</taxon>
    </lineage>
</organism>
<dbReference type="Proteomes" id="UP001642483">
    <property type="component" value="Unassembled WGS sequence"/>
</dbReference>
<keyword evidence="2" id="KW-1185">Reference proteome</keyword>
<reference evidence="1 2" key="1">
    <citation type="submission" date="2024-02" db="EMBL/GenBank/DDBJ databases">
        <authorList>
            <person name="Daric V."/>
            <person name="Darras S."/>
        </authorList>
    </citation>
    <scope>NUCLEOTIDE SEQUENCE [LARGE SCALE GENOMIC DNA]</scope>
</reference>
<protein>
    <submittedName>
        <fullName evidence="1">Uncharacterized protein</fullName>
    </submittedName>
</protein>
<gene>
    <name evidence="1" type="ORF">CVLEPA_LOCUS18031</name>
</gene>
<accession>A0ABP0G2P8</accession>
<proteinExistence type="predicted"/>